<dbReference type="AlphaFoldDB" id="A0A140STL5"/>
<evidence type="ECO:0000313" key="3">
    <source>
        <dbReference type="Proteomes" id="UP000002799"/>
    </source>
</evidence>
<dbReference type="HOGENOM" id="CLU_1425713_0_0_0"/>
<keyword evidence="1" id="KW-1133">Transmembrane helix</keyword>
<feature type="transmembrane region" description="Helical" evidence="1">
    <location>
        <begin position="86"/>
        <end position="111"/>
    </location>
</feature>
<dbReference type="RefSeq" id="WP_016361259.1">
    <property type="nucleotide sequence ID" value="NZ_AKBT01000001.1"/>
</dbReference>
<gene>
    <name evidence="2" type="ORF">FSDG_02444</name>
</gene>
<dbReference type="Proteomes" id="UP000002799">
    <property type="component" value="Chromosome"/>
</dbReference>
<organism evidence="2">
    <name type="scientific">Fusobacterium animalis 7_1</name>
    <dbReference type="NCBI Taxonomy" id="457405"/>
    <lineage>
        <taxon>Bacteria</taxon>
        <taxon>Fusobacteriati</taxon>
        <taxon>Fusobacteriota</taxon>
        <taxon>Fusobacteriia</taxon>
        <taxon>Fusobacteriales</taxon>
        <taxon>Fusobacteriaceae</taxon>
        <taxon>Fusobacterium</taxon>
    </lineage>
</organism>
<keyword evidence="1" id="KW-0472">Membrane</keyword>
<dbReference type="eggNOG" id="COG1055">
    <property type="taxonomic scope" value="Bacteria"/>
</dbReference>
<feature type="transmembrane region" description="Helical" evidence="1">
    <location>
        <begin position="40"/>
        <end position="66"/>
    </location>
</feature>
<feature type="transmembrane region" description="Helical" evidence="1">
    <location>
        <begin position="171"/>
        <end position="192"/>
    </location>
</feature>
<feature type="transmembrane region" description="Helical" evidence="1">
    <location>
        <begin position="6"/>
        <end position="28"/>
    </location>
</feature>
<protein>
    <recommendedName>
        <fullName evidence="4">Dicarboxylate carrier MatC N-terminal domain-containing protein</fullName>
    </recommendedName>
</protein>
<feature type="transmembrane region" description="Helical" evidence="1">
    <location>
        <begin position="123"/>
        <end position="151"/>
    </location>
</feature>
<evidence type="ECO:0008006" key="4">
    <source>
        <dbReference type="Google" id="ProtNLM"/>
    </source>
</evidence>
<dbReference type="EMBL" id="CP007062">
    <property type="protein sequence ID" value="AHH93309.1"/>
    <property type="molecule type" value="Genomic_DNA"/>
</dbReference>
<name>A0A140STL5_9FUSO</name>
<sequence>MIISVIMFKMNVGLMAFAVGSILVLLGAGDEKKAISKIPWNVILLVLGVGVLMNIVSLSGGITLMAEGMTKIMTPKTAPSIMAVSASVMSFFSSGLGVVFPTLIPTSSIIADNLGISHYAKELVAMVTVGGTFTGISPISTTGALIMSAVISDEKVKDKFPQNKLFLELVFWAFFTIILEVILAYLGIYKLFF</sequence>
<evidence type="ECO:0000313" key="2">
    <source>
        <dbReference type="EMBL" id="AHH93309.1"/>
    </source>
</evidence>
<dbReference type="KEGG" id="fne:FSDG_02444"/>
<evidence type="ECO:0000256" key="1">
    <source>
        <dbReference type="SAM" id="Phobius"/>
    </source>
</evidence>
<proteinExistence type="predicted"/>
<keyword evidence="1" id="KW-0812">Transmembrane</keyword>
<reference evidence="2 3" key="1">
    <citation type="submission" date="2013-11" db="EMBL/GenBank/DDBJ databases">
        <title>The Genome Sequence of Fusobacterium sp. 7_1.</title>
        <authorList>
            <consortium name="The Broad Institute Genome Sequencing Platform"/>
            <person name="Earl A."/>
            <person name="Ward D."/>
            <person name="Feldgarden M."/>
            <person name="Gevers D."/>
            <person name="Strauss J."/>
            <person name="Ambrose C.E."/>
            <person name="Allen-Vercoe E."/>
            <person name="Walker B."/>
            <person name="Young S.K."/>
            <person name="Zeng Q."/>
            <person name="Gargeya S."/>
            <person name="Fitzgerald M."/>
            <person name="Haas B."/>
            <person name="Abouelleil A."/>
            <person name="Alvarado L."/>
            <person name="Arachchi H.M."/>
            <person name="Berlin A.M."/>
            <person name="Chapman S.B."/>
            <person name="Goldberg J."/>
            <person name="Griggs A."/>
            <person name="Gujja S."/>
            <person name="Hansen M."/>
            <person name="Howarth C."/>
            <person name="Imamovic A."/>
            <person name="Larimer J."/>
            <person name="McCowen C."/>
            <person name="Montmayeur A."/>
            <person name="Murphy C."/>
            <person name="Neiman D."/>
            <person name="Pearson M."/>
            <person name="Priest M."/>
            <person name="Roberts A."/>
            <person name="Saif S."/>
            <person name="Shea T."/>
            <person name="Sisk P."/>
            <person name="Sykes S."/>
            <person name="Wortman J."/>
            <person name="Nusbaum C."/>
            <person name="Birren B."/>
        </authorList>
    </citation>
    <scope>NUCLEOTIDE SEQUENCE [LARGE SCALE GENOMIC DNA]</scope>
    <source>
        <strain evidence="2 3">7_1</strain>
    </source>
</reference>
<accession>A0A140STL5</accession>